<evidence type="ECO:0000313" key="2">
    <source>
        <dbReference type="EMBL" id="GAA4303366.1"/>
    </source>
</evidence>
<dbReference type="PANTHER" id="PTHR43685">
    <property type="entry name" value="GLYCOSYLTRANSFERASE"/>
    <property type="match status" value="1"/>
</dbReference>
<protein>
    <recommendedName>
        <fullName evidence="1">Glycosyltransferase 2-like domain-containing protein</fullName>
    </recommendedName>
</protein>
<proteinExistence type="predicted"/>
<sequence length="303" mass="34974">MIPVYNCGTFLRETLESVLMQEMPEAQMQIEVVDDASTDVDVQQLVQEVGNGRINYYRQAQNVGSLRNFETCLNRAKGHLVHLLHGDDFVGQGYYAQLAQLFQQYPEAGAAFCRYRCVNEKGKKVYDKTPEATQPGLLRNWLQKISERQQVQYVAMTVRRSVYEQLGGFYALEYGEDWEMWVRIASRYPVAYTPQTLAFYREHADSISGSRFSSGQHLQDLAKAMELIQQHLPPEAKSQTLKKSQRYYAKYGLKVARKLWRSVPDQTATLAQMSQALQLAKSPLLYLLSLRLHAMMLLRRLWN</sequence>
<name>A0ABP8FHA8_9BACT</name>
<dbReference type="InterPro" id="IPR001173">
    <property type="entry name" value="Glyco_trans_2-like"/>
</dbReference>
<evidence type="ECO:0000313" key="3">
    <source>
        <dbReference type="Proteomes" id="UP001501844"/>
    </source>
</evidence>
<gene>
    <name evidence="2" type="ORF">GCM10023183_15940</name>
</gene>
<dbReference type="Proteomes" id="UP001501844">
    <property type="component" value="Unassembled WGS sequence"/>
</dbReference>
<dbReference type="InterPro" id="IPR029044">
    <property type="entry name" value="Nucleotide-diphossugar_trans"/>
</dbReference>
<dbReference type="EMBL" id="BAABGX010000002">
    <property type="protein sequence ID" value="GAA4303366.1"/>
    <property type="molecule type" value="Genomic_DNA"/>
</dbReference>
<comment type="caution">
    <text evidence="2">The sequence shown here is derived from an EMBL/GenBank/DDBJ whole genome shotgun (WGS) entry which is preliminary data.</text>
</comment>
<reference evidence="3" key="1">
    <citation type="journal article" date="2019" name="Int. J. Syst. Evol. Microbiol.">
        <title>The Global Catalogue of Microorganisms (GCM) 10K type strain sequencing project: providing services to taxonomists for standard genome sequencing and annotation.</title>
        <authorList>
            <consortium name="The Broad Institute Genomics Platform"/>
            <consortium name="The Broad Institute Genome Sequencing Center for Infectious Disease"/>
            <person name="Wu L."/>
            <person name="Ma J."/>
        </authorList>
    </citation>
    <scope>NUCLEOTIDE SEQUENCE [LARGE SCALE GENOMIC DNA]</scope>
    <source>
        <strain evidence="3">JCM 17917</strain>
    </source>
</reference>
<dbReference type="InterPro" id="IPR050834">
    <property type="entry name" value="Glycosyltransf_2"/>
</dbReference>
<keyword evidence="3" id="KW-1185">Reference proteome</keyword>
<dbReference type="Gene3D" id="3.90.550.10">
    <property type="entry name" value="Spore Coat Polysaccharide Biosynthesis Protein SpsA, Chain A"/>
    <property type="match status" value="1"/>
</dbReference>
<organism evidence="2 3">
    <name type="scientific">Nibribacter koreensis</name>
    <dbReference type="NCBI Taxonomy" id="1084519"/>
    <lineage>
        <taxon>Bacteria</taxon>
        <taxon>Pseudomonadati</taxon>
        <taxon>Bacteroidota</taxon>
        <taxon>Cytophagia</taxon>
        <taxon>Cytophagales</taxon>
        <taxon>Hymenobacteraceae</taxon>
        <taxon>Nibribacter</taxon>
    </lineage>
</organism>
<dbReference type="PANTHER" id="PTHR43685:SF2">
    <property type="entry name" value="GLYCOSYLTRANSFERASE 2-LIKE DOMAIN-CONTAINING PROTEIN"/>
    <property type="match status" value="1"/>
</dbReference>
<dbReference type="Pfam" id="PF00535">
    <property type="entry name" value="Glycos_transf_2"/>
    <property type="match status" value="1"/>
</dbReference>
<accession>A0ABP8FHA8</accession>
<dbReference type="SUPFAM" id="SSF53448">
    <property type="entry name" value="Nucleotide-diphospho-sugar transferases"/>
    <property type="match status" value="1"/>
</dbReference>
<feature type="domain" description="Glycosyltransferase 2-like" evidence="1">
    <location>
        <begin position="2"/>
        <end position="145"/>
    </location>
</feature>
<evidence type="ECO:0000259" key="1">
    <source>
        <dbReference type="Pfam" id="PF00535"/>
    </source>
</evidence>